<sequence length="790" mass="78442">MKPPSNDANRPNPGTPTPGKGAPEPGKPGAPTAPSQAAKPVVPSTDASKPEPARAEPAKPFEPVKPAVPPSPSNQSPQNRPAPGQGSPGAGPAGAPSSQPRPLASAPEPAKSGPAGPSTPGTEPARSAVFPAQGAKPASPATDAAKPDLTKPAATGSQPQRPEPGKDGLKPDALKSDPTKPEPGKADGLKPEAGKVEAAKSEPSKPEPSKSEPPKAEAPRPGGIGPVPGGAPKPAGGITDGPIIDLTAKRVPDPAAAAKASPPGAAKPDPAKPDPAKPDAARASAPSPAPRAAPPAESSAGGSGFGRIAAAGLLGGVIGAGLLLAVEKAGVLGQRDDARLTALDQRVSGQFSTLDQRIAALAPRDAVSALDKRVASNEAALKPLPDAVKNAETAAKQALERAGAAAGAPAAAGNPGDAQAPVASAPGVPADLIARLDSLDQRVSALQEEPGRDQSGDAKLSAAQAGTGPLAAIDERLKALEGKADGKGDGKGDGAARAPNQPDLGPKLVALQGEVESRAKANADADTALARRLDALQQALDTRVKAATEAVQSATQASQQAVDAGKAQATETAKAVERRLQEQGEKIAALDKSLSQRAEASTVQAALRVVTADRIAAALSSGAPYAEPLASLRKMETGDSSRVDALAPFADQGAPIPAQLAAEFRSIAERVAASRKAAQAREVASTGDIKSRLLSMADSIVQVRKVDSPAASDAGTEGDPVAKVQAALDRGALQEAAQAFETLPAEAKAEAKDFGARLKARAAAAQASQALLSDAFKGLPAGPSAPAAGR</sequence>
<gene>
    <name evidence="3" type="ORF">MPOCJGCO_0198</name>
</gene>
<feature type="region of interest" description="Disordered" evidence="2">
    <location>
        <begin position="446"/>
        <end position="465"/>
    </location>
</feature>
<evidence type="ECO:0000313" key="4">
    <source>
        <dbReference type="Proteomes" id="UP001055057"/>
    </source>
</evidence>
<organism evidence="3 4">
    <name type="scientific">Methylobacterium trifolii</name>
    <dbReference type="NCBI Taxonomy" id="1003092"/>
    <lineage>
        <taxon>Bacteria</taxon>
        <taxon>Pseudomonadati</taxon>
        <taxon>Pseudomonadota</taxon>
        <taxon>Alphaproteobacteria</taxon>
        <taxon>Hyphomicrobiales</taxon>
        <taxon>Methylobacteriaceae</taxon>
        <taxon>Methylobacterium</taxon>
    </lineage>
</organism>
<dbReference type="Proteomes" id="UP001055057">
    <property type="component" value="Unassembled WGS sequence"/>
</dbReference>
<feature type="compositionally biased region" description="Basic and acidic residues" evidence="2">
    <location>
        <begin position="269"/>
        <end position="280"/>
    </location>
</feature>
<evidence type="ECO:0000256" key="2">
    <source>
        <dbReference type="SAM" id="MobiDB-lite"/>
    </source>
</evidence>
<reference evidence="3" key="1">
    <citation type="journal article" date="2021" name="Front. Microbiol.">
        <title>Comprehensive Comparative Genomics and Phenotyping of Methylobacterium Species.</title>
        <authorList>
            <person name="Alessa O."/>
            <person name="Ogura Y."/>
            <person name="Fujitani Y."/>
            <person name="Takami H."/>
            <person name="Hayashi T."/>
            <person name="Sahin N."/>
            <person name="Tani A."/>
        </authorList>
    </citation>
    <scope>NUCLEOTIDE SEQUENCE</scope>
    <source>
        <strain evidence="3">DSM 23632</strain>
    </source>
</reference>
<evidence type="ECO:0008006" key="5">
    <source>
        <dbReference type="Google" id="ProtNLM"/>
    </source>
</evidence>
<feature type="compositionally biased region" description="Basic and acidic residues" evidence="2">
    <location>
        <begin position="48"/>
        <end position="59"/>
    </location>
</feature>
<feature type="compositionally biased region" description="Low complexity" evidence="2">
    <location>
        <begin position="73"/>
        <end position="85"/>
    </location>
</feature>
<feature type="compositionally biased region" description="Low complexity" evidence="2">
    <location>
        <begin position="17"/>
        <end position="34"/>
    </location>
</feature>
<accession>A0ABQ4TSF7</accession>
<dbReference type="RefSeq" id="WP_238180755.1">
    <property type="nucleotide sequence ID" value="NZ_BPRB01000010.1"/>
</dbReference>
<comment type="caution">
    <text evidence="3">The sequence shown here is derived from an EMBL/GenBank/DDBJ whole genome shotgun (WGS) entry which is preliminary data.</text>
</comment>
<proteinExistence type="predicted"/>
<feature type="region of interest" description="Disordered" evidence="2">
    <location>
        <begin position="1"/>
        <end position="305"/>
    </location>
</feature>
<keyword evidence="1" id="KW-0175">Coiled coil</keyword>
<feature type="compositionally biased region" description="Low complexity" evidence="2">
    <location>
        <begin position="93"/>
        <end position="102"/>
    </location>
</feature>
<evidence type="ECO:0000313" key="3">
    <source>
        <dbReference type="EMBL" id="GJE58120.1"/>
    </source>
</evidence>
<feature type="coiled-coil region" evidence="1">
    <location>
        <begin position="566"/>
        <end position="593"/>
    </location>
</feature>
<keyword evidence="4" id="KW-1185">Reference proteome</keyword>
<feature type="compositionally biased region" description="Low complexity" evidence="2">
    <location>
        <begin position="253"/>
        <end position="268"/>
    </location>
</feature>
<evidence type="ECO:0000256" key="1">
    <source>
        <dbReference type="SAM" id="Coils"/>
    </source>
</evidence>
<reference evidence="3" key="2">
    <citation type="submission" date="2021-08" db="EMBL/GenBank/DDBJ databases">
        <authorList>
            <person name="Tani A."/>
            <person name="Ola A."/>
            <person name="Ogura Y."/>
            <person name="Katsura K."/>
            <person name="Hayashi T."/>
        </authorList>
    </citation>
    <scope>NUCLEOTIDE SEQUENCE</scope>
    <source>
        <strain evidence="3">DSM 23632</strain>
    </source>
</reference>
<dbReference type="EMBL" id="BPRB01000010">
    <property type="protein sequence ID" value="GJE58120.1"/>
    <property type="molecule type" value="Genomic_DNA"/>
</dbReference>
<feature type="compositionally biased region" description="Basic and acidic residues" evidence="2">
    <location>
        <begin position="482"/>
        <end position="494"/>
    </location>
</feature>
<feature type="region of interest" description="Disordered" evidence="2">
    <location>
        <begin position="482"/>
        <end position="506"/>
    </location>
</feature>
<name>A0ABQ4TSF7_9HYPH</name>
<protein>
    <recommendedName>
        <fullName evidence="5">Translation initiation factor 2</fullName>
    </recommendedName>
</protein>
<feature type="compositionally biased region" description="Basic and acidic residues" evidence="2">
    <location>
        <begin position="163"/>
        <end position="218"/>
    </location>
</feature>